<feature type="compositionally biased region" description="Basic and acidic residues" evidence="1">
    <location>
        <begin position="19"/>
        <end position="29"/>
    </location>
</feature>
<comment type="caution">
    <text evidence="2">The sequence shown here is derived from an EMBL/GenBank/DDBJ whole genome shotgun (WGS) entry which is preliminary data.</text>
</comment>
<feature type="region of interest" description="Disordered" evidence="1">
    <location>
        <begin position="1"/>
        <end position="31"/>
    </location>
</feature>
<dbReference type="AlphaFoldDB" id="A0A0F5K476"/>
<dbReference type="PATRIC" id="fig|28092.6.peg.671"/>
<name>A0A0F5K476_9BURK</name>
<evidence type="ECO:0000256" key="1">
    <source>
        <dbReference type="SAM" id="MobiDB-lite"/>
    </source>
</evidence>
<protein>
    <submittedName>
        <fullName evidence="2">Uncharacterized protein</fullName>
    </submittedName>
</protein>
<sequence>MAAERVKKAWHVAGTTRPVGDRTTPHDDLAEQNPGRVEVETVDLFEDEQITALHARLSGKPGLVYRDPIIHTLPW</sequence>
<evidence type="ECO:0000313" key="3">
    <source>
        <dbReference type="Proteomes" id="UP000033618"/>
    </source>
</evidence>
<accession>A0A0F5K476</accession>
<dbReference type="EMBL" id="LAQU01000002">
    <property type="protein sequence ID" value="KKB64936.1"/>
    <property type="molecule type" value="Genomic_DNA"/>
</dbReference>
<gene>
    <name evidence="2" type="ORF">WM40_02840</name>
</gene>
<reference evidence="2 3" key="1">
    <citation type="submission" date="2015-03" db="EMBL/GenBank/DDBJ databases">
        <title>Draft Genome Sequence of Burkholderia andropogonis type strain ICMP2807, isolated from Sorghum bicolor.</title>
        <authorList>
            <person name="Lopes-Santos L."/>
            <person name="Castro D.B."/>
            <person name="Ottoboni L.M."/>
            <person name="Park D."/>
            <person name="Weirc B.S."/>
            <person name="Destefano S.A."/>
        </authorList>
    </citation>
    <scope>NUCLEOTIDE SEQUENCE [LARGE SCALE GENOMIC DNA]</scope>
    <source>
        <strain evidence="2 3">ICMP2807</strain>
    </source>
</reference>
<keyword evidence="3" id="KW-1185">Reference proteome</keyword>
<organism evidence="2 3">
    <name type="scientific">Robbsia andropogonis</name>
    <dbReference type="NCBI Taxonomy" id="28092"/>
    <lineage>
        <taxon>Bacteria</taxon>
        <taxon>Pseudomonadati</taxon>
        <taxon>Pseudomonadota</taxon>
        <taxon>Betaproteobacteria</taxon>
        <taxon>Burkholderiales</taxon>
        <taxon>Burkholderiaceae</taxon>
        <taxon>Robbsia</taxon>
    </lineage>
</organism>
<dbReference type="Proteomes" id="UP000033618">
    <property type="component" value="Unassembled WGS sequence"/>
</dbReference>
<evidence type="ECO:0000313" key="2">
    <source>
        <dbReference type="EMBL" id="KKB64936.1"/>
    </source>
</evidence>
<dbReference type="STRING" id="28092.WM40_02840"/>
<proteinExistence type="predicted"/>